<accession>A0ACB9AXX4</accession>
<reference evidence="1 2" key="2">
    <citation type="journal article" date="2022" name="Mol. Ecol. Resour.">
        <title>The genomes of chicory, endive, great burdock and yacon provide insights into Asteraceae paleo-polyploidization history and plant inulin production.</title>
        <authorList>
            <person name="Fan W."/>
            <person name="Wang S."/>
            <person name="Wang H."/>
            <person name="Wang A."/>
            <person name="Jiang F."/>
            <person name="Liu H."/>
            <person name="Zhao H."/>
            <person name="Xu D."/>
            <person name="Zhang Y."/>
        </authorList>
    </citation>
    <scope>NUCLEOTIDE SEQUENCE [LARGE SCALE GENOMIC DNA]</scope>
    <source>
        <strain evidence="2">cv. Niubang</strain>
    </source>
</reference>
<evidence type="ECO:0000313" key="2">
    <source>
        <dbReference type="Proteomes" id="UP001055879"/>
    </source>
</evidence>
<protein>
    <submittedName>
        <fullName evidence="1">Uncharacterized protein</fullName>
    </submittedName>
</protein>
<comment type="caution">
    <text evidence="1">The sequence shown here is derived from an EMBL/GenBank/DDBJ whole genome shotgun (WGS) entry which is preliminary data.</text>
</comment>
<sequence length="673" mass="76481">MHEEATSSHNVDGDVDPFDIDHFSSGEDNDVVGSYKESVYDKASHVHIQFYLGQTFGSKETIKNLIKQHALESRRDIVIVKNDKQKIRAVCRGTLPKLSEPSGPHEPSSLGKGRKAKWVRSSGATCPWVLYISTTNEEETWKVKTYLDTHKCLQTREVGVATATLLSKHITEQVKADPNMPLKALQSHLSQKFEILVSPGKTLRAKVMANKKIWGDYETQYHQLRDYLCEVQRCNPNTTVKLDVEADPNFENSTRKFKRVYICLGALKKGFRAGKRELLGLDGTFMKGPFPGQVLTAVGIDANHGTYPVAYGIVEAESTASWMWFLQCLGDDLELQANSNFTFISDRQKGIIPAISKLFPSAEHRYCLRHIHENMKLQWKGKAYKDHLWQCATSTTVPQFQKAMGDLKKFNVACYEWLNKIPPQHWTRSHFTGRCHSDVLLNNMCEVFNRQIVDARDKPIYSCLEYIRVYLMKRIVNVLKVIDTCNGPLTPTATKMMDTVKKEASKYHVVWNGGERYEVSGPWNDQCIVDVRQRTCSCRRWELTGIPCKHVVATNWNMTLNGASVELPEEWVDPVYWLSTWKEMYNFKIEPVNGSMFWHSSGCPTTLVPPKHHKQIGRPKKKRKKTGEESSQRSGKTGKFPRGGNTVTCDKCKNPGHNSRTCKGQGGPSKDKS</sequence>
<evidence type="ECO:0000313" key="1">
    <source>
        <dbReference type="EMBL" id="KAI3714702.1"/>
    </source>
</evidence>
<organism evidence="1 2">
    <name type="scientific">Arctium lappa</name>
    <name type="common">Greater burdock</name>
    <name type="synonym">Lappa major</name>
    <dbReference type="NCBI Taxonomy" id="4217"/>
    <lineage>
        <taxon>Eukaryota</taxon>
        <taxon>Viridiplantae</taxon>
        <taxon>Streptophyta</taxon>
        <taxon>Embryophyta</taxon>
        <taxon>Tracheophyta</taxon>
        <taxon>Spermatophyta</taxon>
        <taxon>Magnoliopsida</taxon>
        <taxon>eudicotyledons</taxon>
        <taxon>Gunneridae</taxon>
        <taxon>Pentapetalae</taxon>
        <taxon>asterids</taxon>
        <taxon>campanulids</taxon>
        <taxon>Asterales</taxon>
        <taxon>Asteraceae</taxon>
        <taxon>Carduoideae</taxon>
        <taxon>Cardueae</taxon>
        <taxon>Arctiinae</taxon>
        <taxon>Arctium</taxon>
    </lineage>
</organism>
<name>A0ACB9AXX4_ARCLA</name>
<reference evidence="2" key="1">
    <citation type="journal article" date="2022" name="Mol. Ecol. Resour.">
        <title>The genomes of chicory, endive, great burdock and yacon provide insights into Asteraceae palaeo-polyploidization history and plant inulin production.</title>
        <authorList>
            <person name="Fan W."/>
            <person name="Wang S."/>
            <person name="Wang H."/>
            <person name="Wang A."/>
            <person name="Jiang F."/>
            <person name="Liu H."/>
            <person name="Zhao H."/>
            <person name="Xu D."/>
            <person name="Zhang Y."/>
        </authorList>
    </citation>
    <scope>NUCLEOTIDE SEQUENCE [LARGE SCALE GENOMIC DNA]</scope>
    <source>
        <strain evidence="2">cv. Niubang</strain>
    </source>
</reference>
<dbReference type="Proteomes" id="UP001055879">
    <property type="component" value="Linkage Group LG07"/>
</dbReference>
<gene>
    <name evidence="1" type="ORF">L6452_21661</name>
</gene>
<keyword evidence="2" id="KW-1185">Reference proteome</keyword>
<dbReference type="EMBL" id="CM042053">
    <property type="protein sequence ID" value="KAI3714702.1"/>
    <property type="molecule type" value="Genomic_DNA"/>
</dbReference>
<proteinExistence type="predicted"/>